<dbReference type="EMBL" id="UGFC01000006">
    <property type="protein sequence ID" value="STM15734.1"/>
    <property type="molecule type" value="Genomic_DNA"/>
</dbReference>
<evidence type="ECO:0000313" key="2">
    <source>
        <dbReference type="EMBL" id="STM15734.1"/>
    </source>
</evidence>
<organism evidence="2 3">
    <name type="scientific">Escherichia coli</name>
    <dbReference type="NCBI Taxonomy" id="562"/>
    <lineage>
        <taxon>Bacteria</taxon>
        <taxon>Pseudomonadati</taxon>
        <taxon>Pseudomonadota</taxon>
        <taxon>Gammaproteobacteria</taxon>
        <taxon>Enterobacterales</taxon>
        <taxon>Enterobacteriaceae</taxon>
        <taxon>Escherichia</taxon>
    </lineage>
</organism>
<dbReference type="Proteomes" id="UP000254174">
    <property type="component" value="Unassembled WGS sequence"/>
</dbReference>
<dbReference type="AlphaFoldDB" id="A0A2X1QEW2"/>
<name>A0A2X1QEW2_ECOLX</name>
<evidence type="ECO:0000256" key="1">
    <source>
        <dbReference type="SAM" id="Phobius"/>
    </source>
</evidence>
<keyword evidence="1" id="KW-0812">Transmembrane</keyword>
<reference evidence="2 3" key="1">
    <citation type="submission" date="2018-06" db="EMBL/GenBank/DDBJ databases">
        <authorList>
            <consortium name="Pathogen Informatics"/>
            <person name="Doyle S."/>
        </authorList>
    </citation>
    <scope>NUCLEOTIDE SEQUENCE [LARGE SCALE GENOMIC DNA]</scope>
    <source>
        <strain evidence="2 3">NCTC7922</strain>
    </source>
</reference>
<accession>A0A2X1QEW2</accession>
<keyword evidence="1" id="KW-1133">Transmembrane helix</keyword>
<evidence type="ECO:0000313" key="3">
    <source>
        <dbReference type="Proteomes" id="UP000254174"/>
    </source>
</evidence>
<feature type="transmembrane region" description="Helical" evidence="1">
    <location>
        <begin position="16"/>
        <end position="45"/>
    </location>
</feature>
<protein>
    <submittedName>
        <fullName evidence="2">Uncharacterized protein</fullName>
    </submittedName>
</protein>
<gene>
    <name evidence="2" type="ORF">NCTC7922_02128</name>
</gene>
<keyword evidence="1" id="KW-0472">Membrane</keyword>
<proteinExistence type="predicted"/>
<sequence>MTANDWILPWFMLVRIMYIMLNLVGLFLSSCNTSWGIIVILTLVYTLHSRKLRG</sequence>